<feature type="transmembrane region" description="Helical" evidence="8">
    <location>
        <begin position="408"/>
        <end position="426"/>
    </location>
</feature>
<proteinExistence type="inferred from homology"/>
<organism evidence="11">
    <name type="scientific">Leptosphaeria maculans (strain JN3 / isolate v23.1.3 / race Av1-4-5-6-7-8)</name>
    <name type="common">Blackleg fungus</name>
    <name type="synonym">Phoma lingam</name>
    <dbReference type="NCBI Taxonomy" id="985895"/>
    <lineage>
        <taxon>Eukaryota</taxon>
        <taxon>Fungi</taxon>
        <taxon>Dikarya</taxon>
        <taxon>Ascomycota</taxon>
        <taxon>Pezizomycotina</taxon>
        <taxon>Dothideomycetes</taxon>
        <taxon>Pleosporomycetidae</taxon>
        <taxon>Pleosporales</taxon>
        <taxon>Pleosporineae</taxon>
        <taxon>Leptosphaeriaceae</taxon>
        <taxon>Plenodomus</taxon>
        <taxon>Plenodomus lingam/Leptosphaeria maculans species complex</taxon>
    </lineage>
</organism>
<protein>
    <recommendedName>
        <fullName evidence="9">Major facilitator superfamily (MFS) profile domain-containing protein</fullName>
    </recommendedName>
</protein>
<feature type="transmembrane region" description="Helical" evidence="8">
    <location>
        <begin position="154"/>
        <end position="177"/>
    </location>
</feature>
<dbReference type="InterPro" id="IPR020846">
    <property type="entry name" value="MFS_dom"/>
</dbReference>
<evidence type="ECO:0000256" key="2">
    <source>
        <dbReference type="ARBA" id="ARBA00010992"/>
    </source>
</evidence>
<dbReference type="InterPro" id="IPR050360">
    <property type="entry name" value="MFS_Sugar_Transporters"/>
</dbReference>
<dbReference type="GO" id="GO:0016020">
    <property type="term" value="C:membrane"/>
    <property type="evidence" value="ECO:0007669"/>
    <property type="project" value="UniProtKB-SubCell"/>
</dbReference>
<evidence type="ECO:0000256" key="1">
    <source>
        <dbReference type="ARBA" id="ARBA00004141"/>
    </source>
</evidence>
<evidence type="ECO:0000256" key="4">
    <source>
        <dbReference type="ARBA" id="ARBA00022692"/>
    </source>
</evidence>
<dbReference type="InterPro" id="IPR003663">
    <property type="entry name" value="Sugar/inositol_transpt"/>
</dbReference>
<feature type="transmembrane region" description="Helical" evidence="8">
    <location>
        <begin position="247"/>
        <end position="267"/>
    </location>
</feature>
<feature type="transmembrane region" description="Helical" evidence="8">
    <location>
        <begin position="384"/>
        <end position="402"/>
    </location>
</feature>
<dbReference type="PROSITE" id="PS00216">
    <property type="entry name" value="SUGAR_TRANSPORT_1"/>
    <property type="match status" value="2"/>
</dbReference>
<accession>E4ZN37</accession>
<evidence type="ECO:0000256" key="7">
    <source>
        <dbReference type="RuleBase" id="RU003346"/>
    </source>
</evidence>
<dbReference type="FunFam" id="1.20.1250.20:FF:000026">
    <property type="entry name" value="MFS quinate transporter QutD"/>
    <property type="match status" value="1"/>
</dbReference>
<dbReference type="OMA" id="GANVMTY"/>
<dbReference type="Proteomes" id="UP000002668">
    <property type="component" value="Genome"/>
</dbReference>
<dbReference type="Gene3D" id="1.20.1250.20">
    <property type="entry name" value="MFS general substrate transporter like domains"/>
    <property type="match status" value="1"/>
</dbReference>
<dbReference type="InterPro" id="IPR005828">
    <property type="entry name" value="MFS_sugar_transport-like"/>
</dbReference>
<dbReference type="PANTHER" id="PTHR48022">
    <property type="entry name" value="PLASTIDIC GLUCOSE TRANSPORTER 4"/>
    <property type="match status" value="1"/>
</dbReference>
<name>E4ZN37_LEPMJ</name>
<feature type="transmembrane region" description="Helical" evidence="8">
    <location>
        <begin position="189"/>
        <end position="207"/>
    </location>
</feature>
<dbReference type="PANTHER" id="PTHR48022:SF47">
    <property type="entry name" value="MAJOR FACILITATOR SUPERFAMILY (MFS) PROFILE DOMAIN-CONTAINING PROTEIN"/>
    <property type="match status" value="1"/>
</dbReference>
<keyword evidence="6 8" id="KW-0472">Membrane</keyword>
<dbReference type="PROSITE" id="PS50850">
    <property type="entry name" value="MFS"/>
    <property type="match status" value="1"/>
</dbReference>
<dbReference type="OrthoDB" id="4142200at2759"/>
<keyword evidence="4 8" id="KW-0812">Transmembrane</keyword>
<gene>
    <name evidence="10" type="ORF">LEMA_P053460.1</name>
</gene>
<reference evidence="11" key="1">
    <citation type="journal article" date="2011" name="Nat. Commun.">
        <title>Effector diversification within compartments of the Leptosphaeria maculans genome affected by Repeat-Induced Point mutations.</title>
        <authorList>
            <person name="Rouxel T."/>
            <person name="Grandaubert J."/>
            <person name="Hane J.K."/>
            <person name="Hoede C."/>
            <person name="van de Wouw A.P."/>
            <person name="Couloux A."/>
            <person name="Dominguez V."/>
            <person name="Anthouard V."/>
            <person name="Bally P."/>
            <person name="Bourras S."/>
            <person name="Cozijnsen A.J."/>
            <person name="Ciuffetti L.M."/>
            <person name="Degrave A."/>
            <person name="Dilmaghani A."/>
            <person name="Duret L."/>
            <person name="Fudal I."/>
            <person name="Goodwin S.B."/>
            <person name="Gout L."/>
            <person name="Glaser N."/>
            <person name="Linglin J."/>
            <person name="Kema G.H.J."/>
            <person name="Lapalu N."/>
            <person name="Lawrence C.B."/>
            <person name="May K."/>
            <person name="Meyer M."/>
            <person name="Ollivier B."/>
            <person name="Poulain J."/>
            <person name="Schoch C.L."/>
            <person name="Simon A."/>
            <person name="Spatafora J.W."/>
            <person name="Stachowiak A."/>
            <person name="Turgeon B.G."/>
            <person name="Tyler B.M."/>
            <person name="Vincent D."/>
            <person name="Weissenbach J."/>
            <person name="Amselem J."/>
            <person name="Quesneville H."/>
            <person name="Oliver R.P."/>
            <person name="Wincker P."/>
            <person name="Balesdent M.-H."/>
            <person name="Howlett B.J."/>
        </authorList>
    </citation>
    <scope>NUCLEOTIDE SEQUENCE [LARGE SCALE GENOMIC DNA]</scope>
    <source>
        <strain evidence="11">JN3 / isolate v23.1.3 / race Av1-4-5-6-7-8</strain>
    </source>
</reference>
<keyword evidence="11" id="KW-1185">Reference proteome</keyword>
<keyword evidence="3 7" id="KW-0813">Transport</keyword>
<evidence type="ECO:0000256" key="5">
    <source>
        <dbReference type="ARBA" id="ARBA00022989"/>
    </source>
</evidence>
<feature type="transmembrane region" description="Helical" evidence="8">
    <location>
        <begin position="279"/>
        <end position="300"/>
    </location>
</feature>
<dbReference type="AlphaFoldDB" id="E4ZN37"/>
<dbReference type="InterPro" id="IPR005829">
    <property type="entry name" value="Sugar_transporter_CS"/>
</dbReference>
<dbReference type="eggNOG" id="KOG0254">
    <property type="taxonomic scope" value="Eukaryota"/>
</dbReference>
<evidence type="ECO:0000256" key="3">
    <source>
        <dbReference type="ARBA" id="ARBA00022448"/>
    </source>
</evidence>
<evidence type="ECO:0000313" key="11">
    <source>
        <dbReference type="Proteomes" id="UP000002668"/>
    </source>
</evidence>
<comment type="subcellular location">
    <subcellularLocation>
        <location evidence="1">Membrane</location>
        <topology evidence="1">Multi-pass membrane protein</topology>
    </subcellularLocation>
</comment>
<dbReference type="Pfam" id="PF00083">
    <property type="entry name" value="Sugar_tr"/>
    <property type="match status" value="1"/>
</dbReference>
<comment type="similarity">
    <text evidence="2 7">Belongs to the major facilitator superfamily. Sugar transporter (TC 2.A.1.1) family.</text>
</comment>
<dbReference type="SUPFAM" id="SSF103473">
    <property type="entry name" value="MFS general substrate transporter"/>
    <property type="match status" value="1"/>
</dbReference>
<feature type="transmembrane region" description="Helical" evidence="8">
    <location>
        <begin position="433"/>
        <end position="458"/>
    </location>
</feature>
<dbReference type="NCBIfam" id="TIGR00879">
    <property type="entry name" value="SP"/>
    <property type="match status" value="1"/>
</dbReference>
<keyword evidence="5 8" id="KW-1133">Transmembrane helix</keyword>
<feature type="domain" description="Major facilitator superfamily (MFS) profile" evidence="9">
    <location>
        <begin position="120"/>
        <end position="569"/>
    </location>
</feature>
<dbReference type="GO" id="GO:0005351">
    <property type="term" value="F:carbohydrate:proton symporter activity"/>
    <property type="evidence" value="ECO:0007669"/>
    <property type="project" value="TreeGrafter"/>
</dbReference>
<dbReference type="HOGENOM" id="CLU_001265_30_12_1"/>
<evidence type="ECO:0000256" key="6">
    <source>
        <dbReference type="ARBA" id="ARBA00023136"/>
    </source>
</evidence>
<feature type="transmembrane region" description="Helical" evidence="8">
    <location>
        <begin position="515"/>
        <end position="536"/>
    </location>
</feature>
<dbReference type="VEuPathDB" id="FungiDB:LEMA_P053460.1"/>
<sequence>MQVGVSVGTFSAVLLHPTSFKDSWQTSYILIESMWIRCHLIRRRQNCPSHQPNSEKEVCTNESLQESVAMPLAQGLSAASHLPRQSMHNGCGELHKALCGEPPAVEMFSKFPKIYNVYFLACIATMGGMLFGFDISSMSAIISTDQYIEYFDNPAGVVQGAIGAALAAGSVVGSIIAGPVSDKFGRRDALVFACSFWIIGTVLQIAVNGRGMLIAGRVLNGITVGITSSQVPVYLAEISKHSQRGAIIIIQQLAIEWGILIMFFIGYGCSFIPGETASFRTAWGMQLVPCVLFLIGLPFLPESPRWFAKVDRTEEAIFTLAKIQADGDLTDPYVIAEYEEIITVLTAERLAPRSWRKFVYNGMWRRTLAGFSVQAWQQLSGANVMTYYVVYIFAMAGLQGNIKLISSGVQYALFIIFSSIMFFFVDKIGRRTLLVWGAITMGICHFVVGGLLGANYTYVPEGVQGDKNVVMLVRGAPANTVIAFSYLLIIIYALTLAPICWVYAAEVWSLETRAWGMGIAAIGNWLFNFAIGLFIPPAFLNIKWGLFIVFGVLCLLAAAQFFLTYPEASCHAIGFDQGPYAWKTKKGSAHLDEDVNAISTAQAKGEARASIERIAEKHKSVSDVKTENV</sequence>
<feature type="transmembrane region" description="Helical" evidence="8">
    <location>
        <begin position="542"/>
        <end position="563"/>
    </location>
</feature>
<feature type="transmembrane region" description="Helical" evidence="8">
    <location>
        <begin position="117"/>
        <end position="142"/>
    </location>
</feature>
<dbReference type="InterPro" id="IPR036259">
    <property type="entry name" value="MFS_trans_sf"/>
</dbReference>
<feature type="transmembrane region" description="Helical" evidence="8">
    <location>
        <begin position="478"/>
        <end position="503"/>
    </location>
</feature>
<dbReference type="EMBL" id="FP929094">
    <property type="protein sequence ID" value="CBX92640.1"/>
    <property type="molecule type" value="Genomic_DNA"/>
</dbReference>
<evidence type="ECO:0000259" key="9">
    <source>
        <dbReference type="PROSITE" id="PS50850"/>
    </source>
</evidence>
<dbReference type="PRINTS" id="PR00171">
    <property type="entry name" value="SUGRTRNSPORT"/>
</dbReference>
<feature type="transmembrane region" description="Helical" evidence="8">
    <location>
        <begin position="213"/>
        <end position="235"/>
    </location>
</feature>
<evidence type="ECO:0000256" key="8">
    <source>
        <dbReference type="SAM" id="Phobius"/>
    </source>
</evidence>
<evidence type="ECO:0000313" key="10">
    <source>
        <dbReference type="EMBL" id="CBX92640.1"/>
    </source>
</evidence>
<dbReference type="PROSITE" id="PS00217">
    <property type="entry name" value="SUGAR_TRANSPORT_2"/>
    <property type="match status" value="1"/>
</dbReference>
<dbReference type="InParanoid" id="E4ZN37"/>